<evidence type="ECO:0000313" key="3">
    <source>
        <dbReference type="Proteomes" id="UP000001740"/>
    </source>
</evidence>
<dbReference type="EMBL" id="CP000967">
    <property type="protein sequence ID" value="ACD58534.1"/>
    <property type="molecule type" value="Genomic_DNA"/>
</dbReference>
<keyword evidence="2" id="KW-0378">Hydrolase</keyword>
<reference evidence="2 3" key="1">
    <citation type="journal article" date="2008" name="BMC Genomics">
        <title>Genome sequence and rapid evolution of the rice pathogen Xanthomonas oryzae pv. oryzae PXO99A.</title>
        <authorList>
            <person name="Salzberg S.L."/>
            <person name="Sommer D.D."/>
            <person name="Schatz M.C."/>
            <person name="Phillippy A.M."/>
            <person name="Rabinowicz P.D."/>
            <person name="Tsuge S."/>
            <person name="Furutani A."/>
            <person name="Ochiai H."/>
            <person name="Delcher A.L."/>
            <person name="Kelley D."/>
            <person name="Madupu R."/>
            <person name="Puiu D."/>
            <person name="Radune D."/>
            <person name="Shumway M."/>
            <person name="Trapnell C."/>
            <person name="Aparna G."/>
            <person name="Jha G."/>
            <person name="Pandey A."/>
            <person name="Patil P.B."/>
            <person name="Ishihara H."/>
            <person name="Meyer D.F."/>
            <person name="Szurek B."/>
            <person name="Verdier V."/>
            <person name="Koebnik R."/>
            <person name="Dow J.M."/>
            <person name="Ryan R.P."/>
            <person name="Hirata H."/>
            <person name="Tsuyumu S."/>
            <person name="Won Lee S."/>
            <person name="Seo Y.S."/>
            <person name="Sriariyanum M."/>
            <person name="Ronald P.C."/>
            <person name="Sonti R.V."/>
            <person name="Van Sluys M.A."/>
            <person name="Leach J.E."/>
            <person name="White F.F."/>
            <person name="Bogdanove A.J."/>
        </authorList>
    </citation>
    <scope>NUCLEOTIDE SEQUENCE [LARGE SCALE GENOMIC DNA]</scope>
    <source>
        <strain evidence="2 3">PXO99A</strain>
    </source>
</reference>
<dbReference type="GO" id="GO:0004386">
    <property type="term" value="F:helicase activity"/>
    <property type="evidence" value="ECO:0007669"/>
    <property type="project" value="UniProtKB-KW"/>
</dbReference>
<protein>
    <submittedName>
        <fullName evidence="2">ATP-dependent DNA helicase</fullName>
    </submittedName>
</protein>
<dbReference type="KEGG" id="xop:PXO_00432"/>
<proteinExistence type="predicted"/>
<keyword evidence="2" id="KW-0067">ATP-binding</keyword>
<dbReference type="GO" id="GO:0003677">
    <property type="term" value="F:DNA binding"/>
    <property type="evidence" value="ECO:0007669"/>
    <property type="project" value="TreeGrafter"/>
</dbReference>
<dbReference type="PANTHER" id="PTHR47962">
    <property type="entry name" value="ATP-DEPENDENT HELICASE LHR-RELATED-RELATED"/>
    <property type="match status" value="1"/>
</dbReference>
<feature type="domain" description="Lhr-like DEAD/H associated" evidence="1">
    <location>
        <begin position="113"/>
        <end position="313"/>
    </location>
</feature>
<dbReference type="GO" id="GO:0016887">
    <property type="term" value="F:ATP hydrolysis activity"/>
    <property type="evidence" value="ECO:0007669"/>
    <property type="project" value="TreeGrafter"/>
</dbReference>
<sequence length="398" mass="43691">MNEDFAVESLTGDVFRLGNAGYRILRVEAGRVRVEDAKGAPPNISFWLGEAPGRSDQLSAAVSRLRGEIAARLDTALHQAACHWLQSELAMSAEAARQLAHYLANACIALDAMPTQQCLVMERVFDASGGTQSVIHSPQGSRINRAWGALRKRFCRTFNFELQAAATEDAIVLSLSTRHSFALEEVGRYLHSSSAEHVLIQALLDAPLFGVRWRWNPTNAMALPRFSGGNKVAPQLQRTKSEDLLATVFPDQVACAENLVGEREVLDHPLVAHTLEDCLHHSMDSEGWLQMRGLESGAITLIARDLAAPSPLAAQALNARPYAFLDDAPLEERRTQAVQGRRYTPQSSDDLGQLDPQAIEAVREQAWPQPRDAEEMHEALVGRGVLPVEEAADAQWQA</sequence>
<name>A0A0K0GJQ3_XANOP</name>
<organism evidence="2 3">
    <name type="scientific">Xanthomonas oryzae pv. oryzae (strain PXO99A)</name>
    <dbReference type="NCBI Taxonomy" id="360094"/>
    <lineage>
        <taxon>Bacteria</taxon>
        <taxon>Pseudomonadati</taxon>
        <taxon>Pseudomonadota</taxon>
        <taxon>Gammaproteobacteria</taxon>
        <taxon>Lysobacterales</taxon>
        <taxon>Lysobacteraceae</taxon>
        <taxon>Xanthomonas</taxon>
    </lineage>
</organism>
<keyword evidence="2" id="KW-0547">Nucleotide-binding</keyword>
<accession>A0A0K0GJQ3</accession>
<dbReference type="HOGENOM" id="CLU_692522_0_0_6"/>
<gene>
    <name evidence="2" type="ordered locus">PXO_00432</name>
</gene>
<dbReference type="AlphaFoldDB" id="A0A0K0GJQ3"/>
<evidence type="ECO:0000313" key="2">
    <source>
        <dbReference type="EMBL" id="ACD58534.1"/>
    </source>
</evidence>
<dbReference type="InterPro" id="IPR013701">
    <property type="entry name" value="Lhr-like_DEAD/DEAH_assoc"/>
</dbReference>
<dbReference type="Pfam" id="PF08494">
    <property type="entry name" value="DEAD_assoc"/>
    <property type="match status" value="1"/>
</dbReference>
<evidence type="ECO:0000259" key="1">
    <source>
        <dbReference type="Pfam" id="PF08494"/>
    </source>
</evidence>
<keyword evidence="2" id="KW-0347">Helicase</keyword>
<dbReference type="eggNOG" id="COG1201">
    <property type="taxonomic scope" value="Bacteria"/>
</dbReference>
<dbReference type="PANTHER" id="PTHR47962:SF5">
    <property type="entry name" value="ATP-DEPENDENT HELICASE LHR-RELATED"/>
    <property type="match status" value="1"/>
</dbReference>
<dbReference type="InterPro" id="IPR052511">
    <property type="entry name" value="ATP-dep_Helicase"/>
</dbReference>
<dbReference type="Proteomes" id="UP000001740">
    <property type="component" value="Chromosome"/>
</dbReference>
<dbReference type="GO" id="GO:0005524">
    <property type="term" value="F:ATP binding"/>
    <property type="evidence" value="ECO:0007669"/>
    <property type="project" value="InterPro"/>
</dbReference>